<dbReference type="EMBL" id="JAFBMS010000102">
    <property type="protein sequence ID" value="KAG9336373.1"/>
    <property type="molecule type" value="Genomic_DNA"/>
</dbReference>
<name>A0A8T2N7Q8_9TELE</name>
<comment type="caution">
    <text evidence="2">The sequence shown here is derived from an EMBL/GenBank/DDBJ whole genome shotgun (WGS) entry which is preliminary data.</text>
</comment>
<feature type="compositionally biased region" description="Basic and acidic residues" evidence="1">
    <location>
        <begin position="1"/>
        <end position="31"/>
    </location>
</feature>
<evidence type="ECO:0000313" key="2">
    <source>
        <dbReference type="EMBL" id="KAG9336373.1"/>
    </source>
</evidence>
<accession>A0A8T2N7Q8</accession>
<keyword evidence="3" id="KW-1185">Reference proteome</keyword>
<evidence type="ECO:0000256" key="1">
    <source>
        <dbReference type="SAM" id="MobiDB-lite"/>
    </source>
</evidence>
<dbReference type="Proteomes" id="UP000824540">
    <property type="component" value="Unassembled WGS sequence"/>
</dbReference>
<proteinExistence type="predicted"/>
<protein>
    <submittedName>
        <fullName evidence="2">Uncharacterized protein</fullName>
    </submittedName>
</protein>
<sequence length="64" mass="7039">MAAPGERERAKNGASEERDQPLPSTSRDRSSPRTMLVMLPSTRQDRVSASISTVETDSSENDVF</sequence>
<gene>
    <name evidence="2" type="ORF">JZ751_002720</name>
</gene>
<dbReference type="AlphaFoldDB" id="A0A8T2N7Q8"/>
<feature type="compositionally biased region" description="Polar residues" evidence="1">
    <location>
        <begin position="47"/>
        <end position="56"/>
    </location>
</feature>
<evidence type="ECO:0000313" key="3">
    <source>
        <dbReference type="Proteomes" id="UP000824540"/>
    </source>
</evidence>
<feature type="region of interest" description="Disordered" evidence="1">
    <location>
        <begin position="1"/>
        <end position="64"/>
    </location>
</feature>
<reference evidence="2" key="1">
    <citation type="thesis" date="2021" institute="BYU ScholarsArchive" country="Provo, UT, USA">
        <title>Applications of and Algorithms for Genome Assembly and Genomic Analyses with an Emphasis on Marine Teleosts.</title>
        <authorList>
            <person name="Pickett B.D."/>
        </authorList>
    </citation>
    <scope>NUCLEOTIDE SEQUENCE</scope>
    <source>
        <strain evidence="2">HI-2016</strain>
    </source>
</reference>
<organism evidence="2 3">
    <name type="scientific">Albula glossodonta</name>
    <name type="common">roundjaw bonefish</name>
    <dbReference type="NCBI Taxonomy" id="121402"/>
    <lineage>
        <taxon>Eukaryota</taxon>
        <taxon>Metazoa</taxon>
        <taxon>Chordata</taxon>
        <taxon>Craniata</taxon>
        <taxon>Vertebrata</taxon>
        <taxon>Euteleostomi</taxon>
        <taxon>Actinopterygii</taxon>
        <taxon>Neopterygii</taxon>
        <taxon>Teleostei</taxon>
        <taxon>Albuliformes</taxon>
        <taxon>Albulidae</taxon>
        <taxon>Albula</taxon>
    </lineage>
</organism>